<reference evidence="3" key="1">
    <citation type="submission" date="2014-07" db="EMBL/GenBank/DDBJ databases">
        <title>Genome sequencing of plant-pathogenic Streptomyces species.</title>
        <authorList>
            <person name="Harrison J."/>
            <person name="Sapp M."/>
            <person name="Thwaites R."/>
            <person name="Studholme D.J."/>
        </authorList>
    </citation>
    <scope>NUCLEOTIDE SEQUENCE [LARGE SCALE GENOMIC DNA]</scope>
    <source>
        <strain evidence="3">NCPPB 4445</strain>
    </source>
</reference>
<dbReference type="EMBL" id="JPPY01000030">
    <property type="protein sequence ID" value="KND39139.1"/>
    <property type="molecule type" value="Genomic_DNA"/>
</dbReference>
<proteinExistence type="predicted"/>
<name>A0A0L0KNM4_9ACTN</name>
<dbReference type="AlphaFoldDB" id="A0A0L0KNM4"/>
<feature type="signal peptide" evidence="1">
    <location>
        <begin position="1"/>
        <end position="18"/>
    </location>
</feature>
<protein>
    <recommendedName>
        <fullName evidence="4">Lipoprotein</fullName>
    </recommendedName>
</protein>
<evidence type="ECO:0000313" key="3">
    <source>
        <dbReference type="Proteomes" id="UP000037151"/>
    </source>
</evidence>
<feature type="chain" id="PRO_5038838506" description="Lipoprotein" evidence="1">
    <location>
        <begin position="19"/>
        <end position="130"/>
    </location>
</feature>
<dbReference type="RefSeq" id="WP_050369521.1">
    <property type="nucleotide sequence ID" value="NZ_KQ257803.1"/>
</dbReference>
<gene>
    <name evidence="2" type="ORF">IQ63_04710</name>
</gene>
<evidence type="ECO:0000256" key="1">
    <source>
        <dbReference type="SAM" id="SignalP"/>
    </source>
</evidence>
<accession>A0A0L0KNM4</accession>
<dbReference type="PATRIC" id="fig|42234.21.peg.973"/>
<comment type="caution">
    <text evidence="2">The sequence shown here is derived from an EMBL/GenBank/DDBJ whole genome shotgun (WGS) entry which is preliminary data.</text>
</comment>
<sequence length="130" mass="13325">MRTVVSRFTVLLALGVGAALTSGCAAGDSAASCAFVADFDGRRYSDLAGAEFTLGKAVGTAVLPTCDDTGGDDDPGIAAREVRAYSVAGVDPSVAIVVDRSTETLLVAMSVRNQLPMEVRKLVTREPSAS</sequence>
<dbReference type="InterPro" id="IPR046248">
    <property type="entry name" value="DUF6281"/>
</dbReference>
<evidence type="ECO:0000313" key="2">
    <source>
        <dbReference type="EMBL" id="KND39139.1"/>
    </source>
</evidence>
<evidence type="ECO:0008006" key="4">
    <source>
        <dbReference type="Google" id="ProtNLM"/>
    </source>
</evidence>
<keyword evidence="1" id="KW-0732">Signal</keyword>
<dbReference type="PROSITE" id="PS51257">
    <property type="entry name" value="PROKAR_LIPOPROTEIN"/>
    <property type="match status" value="1"/>
</dbReference>
<dbReference type="Pfam" id="PF19797">
    <property type="entry name" value="DUF6281"/>
    <property type="match status" value="1"/>
</dbReference>
<dbReference type="Proteomes" id="UP000037151">
    <property type="component" value="Unassembled WGS sequence"/>
</dbReference>
<organism evidence="2 3">
    <name type="scientific">Streptomyces acidiscabies</name>
    <dbReference type="NCBI Taxonomy" id="42234"/>
    <lineage>
        <taxon>Bacteria</taxon>
        <taxon>Bacillati</taxon>
        <taxon>Actinomycetota</taxon>
        <taxon>Actinomycetes</taxon>
        <taxon>Kitasatosporales</taxon>
        <taxon>Streptomycetaceae</taxon>
        <taxon>Streptomyces</taxon>
    </lineage>
</organism>